<dbReference type="GO" id="GO:0005524">
    <property type="term" value="F:ATP binding"/>
    <property type="evidence" value="ECO:0007669"/>
    <property type="project" value="UniProtKB-KW"/>
</dbReference>
<dbReference type="SMART" id="SM00382">
    <property type="entry name" value="AAA"/>
    <property type="match status" value="1"/>
</dbReference>
<dbReference type="Pfam" id="PF25601">
    <property type="entry name" value="AAA_lid_14"/>
    <property type="match status" value="1"/>
</dbReference>
<keyword evidence="4" id="KW-0804">Transcription</keyword>
<evidence type="ECO:0000256" key="1">
    <source>
        <dbReference type="ARBA" id="ARBA00022741"/>
    </source>
</evidence>
<dbReference type="CDD" id="cd00009">
    <property type="entry name" value="AAA"/>
    <property type="match status" value="1"/>
</dbReference>
<dbReference type="GO" id="GO:0043565">
    <property type="term" value="F:sequence-specific DNA binding"/>
    <property type="evidence" value="ECO:0007669"/>
    <property type="project" value="InterPro"/>
</dbReference>
<dbReference type="RefSeq" id="WP_145059692.1">
    <property type="nucleotide sequence ID" value="NZ_CP036263.1"/>
</dbReference>
<dbReference type="SUPFAM" id="SSF52540">
    <property type="entry name" value="P-loop containing nucleoside triphosphate hydrolases"/>
    <property type="match status" value="1"/>
</dbReference>
<dbReference type="InterPro" id="IPR027417">
    <property type="entry name" value="P-loop_NTPase"/>
</dbReference>
<keyword evidence="7" id="KW-1185">Reference proteome</keyword>
<organism evidence="6 7">
    <name type="scientific">Adhaeretor mobilis</name>
    <dbReference type="NCBI Taxonomy" id="1930276"/>
    <lineage>
        <taxon>Bacteria</taxon>
        <taxon>Pseudomonadati</taxon>
        <taxon>Planctomycetota</taxon>
        <taxon>Planctomycetia</taxon>
        <taxon>Pirellulales</taxon>
        <taxon>Lacipirellulaceae</taxon>
        <taxon>Adhaeretor</taxon>
    </lineage>
</organism>
<keyword evidence="1" id="KW-0547">Nucleotide-binding</keyword>
<dbReference type="Gene3D" id="3.40.50.300">
    <property type="entry name" value="P-loop containing nucleotide triphosphate hydrolases"/>
    <property type="match status" value="1"/>
</dbReference>
<evidence type="ECO:0000256" key="3">
    <source>
        <dbReference type="ARBA" id="ARBA00023015"/>
    </source>
</evidence>
<dbReference type="KEGG" id="amob:HG15A2_17980"/>
<dbReference type="Gene3D" id="1.10.10.60">
    <property type="entry name" value="Homeodomain-like"/>
    <property type="match status" value="1"/>
</dbReference>
<protein>
    <submittedName>
        <fullName evidence="6">Transcriptional regulatory protein QseF</fullName>
    </submittedName>
</protein>
<gene>
    <name evidence="6" type="primary">qseF</name>
    <name evidence="6" type="ORF">HG15A2_17980</name>
</gene>
<evidence type="ECO:0000256" key="2">
    <source>
        <dbReference type="ARBA" id="ARBA00022840"/>
    </source>
</evidence>
<dbReference type="Pfam" id="PF00158">
    <property type="entry name" value="Sigma54_activat"/>
    <property type="match status" value="1"/>
</dbReference>
<dbReference type="InterPro" id="IPR003593">
    <property type="entry name" value="AAA+_ATPase"/>
</dbReference>
<keyword evidence="2" id="KW-0067">ATP-binding</keyword>
<dbReference type="Pfam" id="PF02954">
    <property type="entry name" value="HTH_8"/>
    <property type="match status" value="1"/>
</dbReference>
<name>A0A517MUP8_9BACT</name>
<sequence>MTTTAPLIVDSFASLPPEDSDSLLIGDDPNVGRIATHAQRAAQVECTVLITGETGTGKEVWARMLHRLGPRRDQAFVPVNCAALTPTLAESQLFGHEKGAFTGATGASLGVFRTAERGIVFLDEVGDMPLELQAKLLRVLQEGEVTPVGSSTPISIDVQVIAATNRNLEEEVANGRFREDLYYRLNLVELKMPPLRKRQGDIPRFVEYFSRKFAARYERPVWKPSPDTLRDFCEYSWPGNVRQLGFVLEQSYVLECEPMLPGQQRPSGESVDLPFTDLAKLREAAVDQALRATQGHKGRAAKLLGIHPNTMTRLLQQLDADQSSSDC</sequence>
<dbReference type="OrthoDB" id="9807827at2"/>
<feature type="domain" description="Sigma-54 factor interaction" evidence="5">
    <location>
        <begin position="24"/>
        <end position="253"/>
    </location>
</feature>
<dbReference type="AlphaFoldDB" id="A0A517MUP8"/>
<dbReference type="GO" id="GO:0006355">
    <property type="term" value="P:regulation of DNA-templated transcription"/>
    <property type="evidence" value="ECO:0007669"/>
    <property type="project" value="InterPro"/>
</dbReference>
<dbReference type="PRINTS" id="PR01590">
    <property type="entry name" value="HTHFIS"/>
</dbReference>
<keyword evidence="3" id="KW-0805">Transcription regulation</keyword>
<evidence type="ECO:0000256" key="4">
    <source>
        <dbReference type="ARBA" id="ARBA00023163"/>
    </source>
</evidence>
<dbReference type="EMBL" id="CP036263">
    <property type="protein sequence ID" value="QDS98517.1"/>
    <property type="molecule type" value="Genomic_DNA"/>
</dbReference>
<dbReference type="PANTHER" id="PTHR32071:SF57">
    <property type="entry name" value="C4-DICARBOXYLATE TRANSPORT TRANSCRIPTIONAL REGULATORY PROTEIN DCTD"/>
    <property type="match status" value="1"/>
</dbReference>
<dbReference type="PROSITE" id="PS50045">
    <property type="entry name" value="SIGMA54_INTERACT_4"/>
    <property type="match status" value="1"/>
</dbReference>
<proteinExistence type="predicted"/>
<evidence type="ECO:0000313" key="7">
    <source>
        <dbReference type="Proteomes" id="UP000319852"/>
    </source>
</evidence>
<dbReference type="FunFam" id="3.40.50.300:FF:000006">
    <property type="entry name" value="DNA-binding transcriptional regulator NtrC"/>
    <property type="match status" value="1"/>
</dbReference>
<dbReference type="Proteomes" id="UP000319852">
    <property type="component" value="Chromosome"/>
</dbReference>
<evidence type="ECO:0000313" key="6">
    <source>
        <dbReference type="EMBL" id="QDS98517.1"/>
    </source>
</evidence>
<reference evidence="6 7" key="1">
    <citation type="submission" date="2019-02" db="EMBL/GenBank/DDBJ databases">
        <title>Deep-cultivation of Planctomycetes and their phenomic and genomic characterization uncovers novel biology.</title>
        <authorList>
            <person name="Wiegand S."/>
            <person name="Jogler M."/>
            <person name="Boedeker C."/>
            <person name="Pinto D."/>
            <person name="Vollmers J."/>
            <person name="Rivas-Marin E."/>
            <person name="Kohn T."/>
            <person name="Peeters S.H."/>
            <person name="Heuer A."/>
            <person name="Rast P."/>
            <person name="Oberbeckmann S."/>
            <person name="Bunk B."/>
            <person name="Jeske O."/>
            <person name="Meyerdierks A."/>
            <person name="Storesund J.E."/>
            <person name="Kallscheuer N."/>
            <person name="Luecker S."/>
            <person name="Lage O.M."/>
            <person name="Pohl T."/>
            <person name="Merkel B.J."/>
            <person name="Hornburger P."/>
            <person name="Mueller R.-W."/>
            <person name="Bruemmer F."/>
            <person name="Labrenz M."/>
            <person name="Spormann A.M."/>
            <person name="Op den Camp H."/>
            <person name="Overmann J."/>
            <person name="Amann R."/>
            <person name="Jetten M.S.M."/>
            <person name="Mascher T."/>
            <person name="Medema M.H."/>
            <person name="Devos D.P."/>
            <person name="Kaster A.-K."/>
            <person name="Ovreas L."/>
            <person name="Rohde M."/>
            <person name="Galperin M.Y."/>
            <person name="Jogler C."/>
        </authorList>
    </citation>
    <scope>NUCLEOTIDE SEQUENCE [LARGE SCALE GENOMIC DNA]</scope>
    <source>
        <strain evidence="6 7">HG15A2</strain>
    </source>
</reference>
<dbReference type="Gene3D" id="1.10.8.60">
    <property type="match status" value="1"/>
</dbReference>
<evidence type="ECO:0000259" key="5">
    <source>
        <dbReference type="PROSITE" id="PS50045"/>
    </source>
</evidence>
<dbReference type="InterPro" id="IPR058031">
    <property type="entry name" value="AAA_lid_NorR"/>
</dbReference>
<dbReference type="InterPro" id="IPR002197">
    <property type="entry name" value="HTH_Fis"/>
</dbReference>
<accession>A0A517MUP8</accession>
<dbReference type="SUPFAM" id="SSF46689">
    <property type="entry name" value="Homeodomain-like"/>
    <property type="match status" value="1"/>
</dbReference>
<dbReference type="PANTHER" id="PTHR32071">
    <property type="entry name" value="TRANSCRIPTIONAL REGULATORY PROTEIN"/>
    <property type="match status" value="1"/>
</dbReference>
<dbReference type="InterPro" id="IPR002078">
    <property type="entry name" value="Sigma_54_int"/>
</dbReference>
<dbReference type="InterPro" id="IPR009057">
    <property type="entry name" value="Homeodomain-like_sf"/>
</dbReference>